<feature type="domain" description="DUF8212" evidence="2">
    <location>
        <begin position="222"/>
        <end position="244"/>
    </location>
</feature>
<accession>A0AA39Y3D9</accession>
<dbReference type="Gene3D" id="1.25.40.20">
    <property type="entry name" value="Ankyrin repeat-containing domain"/>
    <property type="match status" value="1"/>
</dbReference>
<evidence type="ECO:0000259" key="1">
    <source>
        <dbReference type="Pfam" id="PF06985"/>
    </source>
</evidence>
<organism evidence="3 4">
    <name type="scientific">Cercophora newfieldiana</name>
    <dbReference type="NCBI Taxonomy" id="92897"/>
    <lineage>
        <taxon>Eukaryota</taxon>
        <taxon>Fungi</taxon>
        <taxon>Dikarya</taxon>
        <taxon>Ascomycota</taxon>
        <taxon>Pezizomycotina</taxon>
        <taxon>Sordariomycetes</taxon>
        <taxon>Sordariomycetidae</taxon>
        <taxon>Sordariales</taxon>
        <taxon>Lasiosphaeriaceae</taxon>
        <taxon>Cercophora</taxon>
    </lineage>
</organism>
<evidence type="ECO:0000259" key="2">
    <source>
        <dbReference type="Pfam" id="PF26640"/>
    </source>
</evidence>
<dbReference type="InterPro" id="IPR010730">
    <property type="entry name" value="HET"/>
</dbReference>
<protein>
    <submittedName>
        <fullName evidence="3">Heterokaryon incompatibility protein-domain-containing protein</fullName>
    </submittedName>
</protein>
<dbReference type="InterPro" id="IPR036770">
    <property type="entry name" value="Ankyrin_rpt-contain_sf"/>
</dbReference>
<dbReference type="Pfam" id="PF06985">
    <property type="entry name" value="HET"/>
    <property type="match status" value="1"/>
</dbReference>
<evidence type="ECO:0000313" key="3">
    <source>
        <dbReference type="EMBL" id="KAK0644665.1"/>
    </source>
</evidence>
<dbReference type="EMBL" id="JAULSV010000005">
    <property type="protein sequence ID" value="KAK0644665.1"/>
    <property type="molecule type" value="Genomic_DNA"/>
</dbReference>
<reference evidence="3" key="1">
    <citation type="submission" date="2023-06" db="EMBL/GenBank/DDBJ databases">
        <title>Genome-scale phylogeny and comparative genomics of the fungal order Sordariales.</title>
        <authorList>
            <consortium name="Lawrence Berkeley National Laboratory"/>
            <person name="Hensen N."/>
            <person name="Bonometti L."/>
            <person name="Westerberg I."/>
            <person name="Brannstrom I.O."/>
            <person name="Guillou S."/>
            <person name="Cros-Aarteil S."/>
            <person name="Calhoun S."/>
            <person name="Haridas S."/>
            <person name="Kuo A."/>
            <person name="Mondo S."/>
            <person name="Pangilinan J."/>
            <person name="Riley R."/>
            <person name="Labutti K."/>
            <person name="Andreopoulos B."/>
            <person name="Lipzen A."/>
            <person name="Chen C."/>
            <person name="Yanf M."/>
            <person name="Daum C."/>
            <person name="Ng V."/>
            <person name="Clum A."/>
            <person name="Steindorff A."/>
            <person name="Ohm R."/>
            <person name="Martin F."/>
            <person name="Silar P."/>
            <person name="Natvig D."/>
            <person name="Lalanne C."/>
            <person name="Gautier V."/>
            <person name="Ament-Velasquez S.L."/>
            <person name="Kruys A."/>
            <person name="Hutchinson M.I."/>
            <person name="Powell A.J."/>
            <person name="Barry K."/>
            <person name="Miller A.N."/>
            <person name="Grigoriev I.V."/>
            <person name="Debuchy R."/>
            <person name="Gladieux P."/>
            <person name="Thoren M.H."/>
            <person name="Johannesson H."/>
        </authorList>
    </citation>
    <scope>NUCLEOTIDE SEQUENCE</scope>
    <source>
        <strain evidence="3">SMH2532-1</strain>
    </source>
</reference>
<sequence length="539" mass="59803">MRLLKTRTEKLEFQEFWGVGTPLYAILSHTWGDGEISFQEVQRGDADPYKAGLAKIIETRAIAAAHGFDYVWIDTCCIDKTSSAELSEAINSMYEWYRKSTLCFAYLSDVFLSGDDPDKSLEKSRWFTRGWTLQELIAPAVVVFLDQNWHQIGTKSTLQRELSYITGIPGKVLLDSDPSTASVAQRMSWASNRQTTRLEDQAYCLMGIFGINMPMLYGEGDRAFQRLQEEILKASDDHTIFAWELDPADDSVSDGPCLLATSPQAFRSARNAIPLPSSHPLVGGITVDNKGIHLHVRLLGNWRNGVAVLPCLHKASGMKSFLGLRVRDLSGPSETGEFFRKVNNGLERIGDGQVDASAHYIGRICIQRKGRFGTRHYSPLAKVVEEGNVAMMETLVKKGARLDKQPLAMAVAHGQEEAVRWLLHRGVRPDVRMLQGAVKAGCIAVVELLLKQGVRPDRATLVWAGENEAMIRMLFENGASREDIAHFGLMALVDGHESMLRLCLECGYRPDPMDLNLASNHEPDVMALLSETGLGIVGL</sequence>
<evidence type="ECO:0000313" key="4">
    <source>
        <dbReference type="Proteomes" id="UP001174936"/>
    </source>
</evidence>
<dbReference type="Pfam" id="PF26640">
    <property type="entry name" value="DUF8212"/>
    <property type="match status" value="1"/>
</dbReference>
<dbReference type="AlphaFoldDB" id="A0AA39Y3D9"/>
<dbReference type="SUPFAM" id="SSF48403">
    <property type="entry name" value="Ankyrin repeat"/>
    <property type="match status" value="1"/>
</dbReference>
<comment type="caution">
    <text evidence="3">The sequence shown here is derived from an EMBL/GenBank/DDBJ whole genome shotgun (WGS) entry which is preliminary data.</text>
</comment>
<proteinExistence type="predicted"/>
<keyword evidence="4" id="KW-1185">Reference proteome</keyword>
<feature type="domain" description="Heterokaryon incompatibility" evidence="1">
    <location>
        <begin position="24"/>
        <end position="109"/>
    </location>
</feature>
<dbReference type="InterPro" id="IPR058525">
    <property type="entry name" value="DUF8212"/>
</dbReference>
<dbReference type="PANTHER" id="PTHR10622">
    <property type="entry name" value="HET DOMAIN-CONTAINING PROTEIN"/>
    <property type="match status" value="1"/>
</dbReference>
<dbReference type="Proteomes" id="UP001174936">
    <property type="component" value="Unassembled WGS sequence"/>
</dbReference>
<name>A0AA39Y3D9_9PEZI</name>
<dbReference type="PANTHER" id="PTHR10622:SF10">
    <property type="entry name" value="HET DOMAIN-CONTAINING PROTEIN"/>
    <property type="match status" value="1"/>
</dbReference>
<gene>
    <name evidence="3" type="ORF">B0T16DRAFT_418059</name>
</gene>